<reference evidence="1 2" key="1">
    <citation type="journal article" date="2016" name="Nat. Commun.">
        <title>Thousands of microbial genomes shed light on interconnected biogeochemical processes in an aquifer system.</title>
        <authorList>
            <person name="Anantharaman K."/>
            <person name="Brown C.T."/>
            <person name="Hug L.A."/>
            <person name="Sharon I."/>
            <person name="Castelle C.J."/>
            <person name="Probst A.J."/>
            <person name="Thomas B.C."/>
            <person name="Singh A."/>
            <person name="Wilkins M.J."/>
            <person name="Karaoz U."/>
            <person name="Brodie E.L."/>
            <person name="Williams K.H."/>
            <person name="Hubbard S.S."/>
            <person name="Banfield J.F."/>
        </authorList>
    </citation>
    <scope>NUCLEOTIDE SEQUENCE [LARGE SCALE GENOMIC DNA]</scope>
</reference>
<sequence>MECPNILELPVKEIRALRAWPQTAEELAYRQECQRREMASELNRHGTREEFGLRPEEEDHEKYLRHYVHCNRIAEIGMQFDLAHTHLNVWSASQTLGFDIRCLPVCQREAVLLAVWSFWQEIAEKSAEK</sequence>
<name>A0A1G1Y6A1_9BACT</name>
<evidence type="ECO:0000313" key="2">
    <source>
        <dbReference type="Proteomes" id="UP000178432"/>
    </source>
</evidence>
<dbReference type="AlphaFoldDB" id="A0A1G1Y6A1"/>
<gene>
    <name evidence="1" type="ORF">A2663_01030</name>
</gene>
<organism evidence="1 2">
    <name type="scientific">Candidatus Buchananbacteria bacterium RIFCSPHIGHO2_01_FULL_46_12</name>
    <dbReference type="NCBI Taxonomy" id="1797536"/>
    <lineage>
        <taxon>Bacteria</taxon>
        <taxon>Candidatus Buchananiibacteriota</taxon>
    </lineage>
</organism>
<comment type="caution">
    <text evidence="1">The sequence shown here is derived from an EMBL/GenBank/DDBJ whole genome shotgun (WGS) entry which is preliminary data.</text>
</comment>
<accession>A0A1G1Y6A1</accession>
<evidence type="ECO:0000313" key="1">
    <source>
        <dbReference type="EMBL" id="OGY47346.1"/>
    </source>
</evidence>
<proteinExistence type="predicted"/>
<protein>
    <submittedName>
        <fullName evidence="1">Uncharacterized protein</fullName>
    </submittedName>
</protein>
<dbReference type="EMBL" id="MHIF01000042">
    <property type="protein sequence ID" value="OGY47346.1"/>
    <property type="molecule type" value="Genomic_DNA"/>
</dbReference>
<dbReference type="Proteomes" id="UP000178432">
    <property type="component" value="Unassembled WGS sequence"/>
</dbReference>